<feature type="transmembrane region" description="Helical" evidence="1">
    <location>
        <begin position="172"/>
        <end position="193"/>
    </location>
</feature>
<organism evidence="3 4">
    <name type="scientific">Collybia nuda</name>
    <dbReference type="NCBI Taxonomy" id="64659"/>
    <lineage>
        <taxon>Eukaryota</taxon>
        <taxon>Fungi</taxon>
        <taxon>Dikarya</taxon>
        <taxon>Basidiomycota</taxon>
        <taxon>Agaricomycotina</taxon>
        <taxon>Agaricomycetes</taxon>
        <taxon>Agaricomycetidae</taxon>
        <taxon>Agaricales</taxon>
        <taxon>Tricholomatineae</taxon>
        <taxon>Clitocybaceae</taxon>
        <taxon>Collybia</taxon>
    </lineage>
</organism>
<dbReference type="InterPro" id="IPR045340">
    <property type="entry name" value="DUF6533"/>
</dbReference>
<keyword evidence="1" id="KW-0812">Transmembrane</keyword>
<dbReference type="Pfam" id="PF20151">
    <property type="entry name" value="DUF6533"/>
    <property type="match status" value="1"/>
</dbReference>
<gene>
    <name evidence="3" type="ORF">BDZ94DRAFT_391898</name>
</gene>
<sequence length="322" mass="36522">MSREVEDLVNAFSVYPFLLYIRLSPIPLLVVDWLFALDIEIAHAWNVPWNLGRALYFVTRYTALVGVVLLLYFRAVFTVSPQQCLQLSVVCSSILIFGILVAECIMSIRVWALWDRSKWVGIFLLTMAVINTVVCLTTYILIGQADQYVVMDSLASIIPGCFPSSTNVTEAWSFIPLIVHQTLIFVLTAIKCIQHYRSGIYGTSLTNTFYIDGMIYYALLVALSVTNLAVNIPRSNSKIFPFPVLHDMQFALHSILSSRMLLHLRQESDSLHHSNSLASLRFAVTRDSSYSLMPSSQNEYNDDWFVRESSRHSYIIGPQVDI</sequence>
<feature type="transmembrane region" description="Helical" evidence="1">
    <location>
        <begin position="120"/>
        <end position="142"/>
    </location>
</feature>
<dbReference type="EMBL" id="MU150248">
    <property type="protein sequence ID" value="KAF9465328.1"/>
    <property type="molecule type" value="Genomic_DNA"/>
</dbReference>
<keyword evidence="1" id="KW-0472">Membrane</keyword>
<keyword evidence="4" id="KW-1185">Reference proteome</keyword>
<comment type="caution">
    <text evidence="3">The sequence shown here is derived from an EMBL/GenBank/DDBJ whole genome shotgun (WGS) entry which is preliminary data.</text>
</comment>
<feature type="transmembrane region" description="Helical" evidence="1">
    <location>
        <begin position="85"/>
        <end position="108"/>
    </location>
</feature>
<reference evidence="3" key="1">
    <citation type="submission" date="2020-11" db="EMBL/GenBank/DDBJ databases">
        <authorList>
            <consortium name="DOE Joint Genome Institute"/>
            <person name="Ahrendt S."/>
            <person name="Riley R."/>
            <person name="Andreopoulos W."/>
            <person name="Labutti K."/>
            <person name="Pangilinan J."/>
            <person name="Ruiz-Duenas F.J."/>
            <person name="Barrasa J.M."/>
            <person name="Sanchez-Garcia M."/>
            <person name="Camarero S."/>
            <person name="Miyauchi S."/>
            <person name="Serrano A."/>
            <person name="Linde D."/>
            <person name="Babiker R."/>
            <person name="Drula E."/>
            <person name="Ayuso-Fernandez I."/>
            <person name="Pacheco R."/>
            <person name="Padilla G."/>
            <person name="Ferreira P."/>
            <person name="Barriuso J."/>
            <person name="Kellner H."/>
            <person name="Castanera R."/>
            <person name="Alfaro M."/>
            <person name="Ramirez L."/>
            <person name="Pisabarro A.G."/>
            <person name="Kuo A."/>
            <person name="Tritt A."/>
            <person name="Lipzen A."/>
            <person name="He G."/>
            <person name="Yan M."/>
            <person name="Ng V."/>
            <person name="Cullen D."/>
            <person name="Martin F."/>
            <person name="Rosso M.-N."/>
            <person name="Henrissat B."/>
            <person name="Hibbett D."/>
            <person name="Martinez A.T."/>
            <person name="Grigoriev I.V."/>
        </authorList>
    </citation>
    <scope>NUCLEOTIDE SEQUENCE</scope>
    <source>
        <strain evidence="3">CBS 247.69</strain>
    </source>
</reference>
<accession>A0A9P5YAL2</accession>
<keyword evidence="1" id="KW-1133">Transmembrane helix</keyword>
<evidence type="ECO:0000313" key="3">
    <source>
        <dbReference type="EMBL" id="KAF9465328.1"/>
    </source>
</evidence>
<name>A0A9P5YAL2_9AGAR</name>
<dbReference type="Proteomes" id="UP000807353">
    <property type="component" value="Unassembled WGS sequence"/>
</dbReference>
<feature type="transmembrane region" description="Helical" evidence="1">
    <location>
        <begin position="20"/>
        <end position="42"/>
    </location>
</feature>
<feature type="domain" description="DUF6533" evidence="2">
    <location>
        <begin position="20"/>
        <end position="65"/>
    </location>
</feature>
<evidence type="ECO:0000259" key="2">
    <source>
        <dbReference type="Pfam" id="PF20151"/>
    </source>
</evidence>
<feature type="transmembrane region" description="Helical" evidence="1">
    <location>
        <begin position="214"/>
        <end position="233"/>
    </location>
</feature>
<feature type="transmembrane region" description="Helical" evidence="1">
    <location>
        <begin position="54"/>
        <end position="73"/>
    </location>
</feature>
<evidence type="ECO:0000256" key="1">
    <source>
        <dbReference type="SAM" id="Phobius"/>
    </source>
</evidence>
<dbReference type="OrthoDB" id="3012748at2759"/>
<dbReference type="AlphaFoldDB" id="A0A9P5YAL2"/>
<proteinExistence type="predicted"/>
<protein>
    <recommendedName>
        <fullName evidence="2">DUF6533 domain-containing protein</fullName>
    </recommendedName>
</protein>
<evidence type="ECO:0000313" key="4">
    <source>
        <dbReference type="Proteomes" id="UP000807353"/>
    </source>
</evidence>